<dbReference type="Proteomes" id="UP000011980">
    <property type="component" value="Unassembled WGS sequence"/>
</dbReference>
<sequence>MCSINIGFRNHSTERNRIHQVGFLECYKTNTRPTAANVERSE</sequence>
<dbReference type="EMBL" id="ANCE01000077">
    <property type="protein sequence ID" value="EMK24945.1"/>
    <property type="molecule type" value="Genomic_DNA"/>
</dbReference>
<dbReference type="PATRIC" id="fig|1240687.3.peg.1457"/>
<evidence type="ECO:0000313" key="1">
    <source>
        <dbReference type="EMBL" id="EMK24945.1"/>
    </source>
</evidence>
<organism evidence="1 2">
    <name type="scientific">Leptospira kirschneri serovar Bulgarica str. Nikolaevo</name>
    <dbReference type="NCBI Taxonomy" id="1240687"/>
    <lineage>
        <taxon>Bacteria</taxon>
        <taxon>Pseudomonadati</taxon>
        <taxon>Spirochaetota</taxon>
        <taxon>Spirochaetia</taxon>
        <taxon>Leptospirales</taxon>
        <taxon>Leptospiraceae</taxon>
        <taxon>Leptospira</taxon>
    </lineage>
</organism>
<dbReference type="AlphaFoldDB" id="M6F953"/>
<gene>
    <name evidence="1" type="ORF">LEP1GSC008_3131</name>
</gene>
<proteinExistence type="predicted"/>
<evidence type="ECO:0000313" key="2">
    <source>
        <dbReference type="Proteomes" id="UP000011980"/>
    </source>
</evidence>
<protein>
    <submittedName>
        <fullName evidence="1">Uncharacterized protein</fullName>
    </submittedName>
</protein>
<comment type="caution">
    <text evidence="1">The sequence shown here is derived from an EMBL/GenBank/DDBJ whole genome shotgun (WGS) entry which is preliminary data.</text>
</comment>
<reference evidence="1 2" key="1">
    <citation type="submission" date="2013-01" db="EMBL/GenBank/DDBJ databases">
        <authorList>
            <person name="Harkins D.M."/>
            <person name="Durkin A.S."/>
            <person name="Brinkac L.M."/>
            <person name="Haft D.H."/>
            <person name="Selengut J.D."/>
            <person name="Sanka R."/>
            <person name="DePew J."/>
            <person name="Purushe J."/>
            <person name="Galloway R.L."/>
            <person name="Vinetz J.M."/>
            <person name="Sutton G.G."/>
            <person name="Nierman W.C."/>
            <person name="Fouts D.E."/>
        </authorList>
    </citation>
    <scope>NUCLEOTIDE SEQUENCE [LARGE SCALE GENOMIC DNA]</scope>
    <source>
        <strain evidence="1 2">Nikolaevo</strain>
    </source>
</reference>
<accession>M6F953</accession>
<name>M6F953_9LEPT</name>